<dbReference type="Gene3D" id="3.40.50.720">
    <property type="entry name" value="NAD(P)-binding Rossmann-like Domain"/>
    <property type="match status" value="2"/>
</dbReference>
<feature type="domain" description="D-isomer specific 2-hydroxyacid dehydrogenase catalytic" evidence="10">
    <location>
        <begin position="8"/>
        <end position="323"/>
    </location>
</feature>
<evidence type="ECO:0000259" key="11">
    <source>
        <dbReference type="Pfam" id="PF02826"/>
    </source>
</evidence>
<dbReference type="InterPro" id="IPR029752">
    <property type="entry name" value="D-isomer_DH_CS1"/>
</dbReference>
<dbReference type="Pfam" id="PF00389">
    <property type="entry name" value="2-Hacid_dh"/>
    <property type="match status" value="1"/>
</dbReference>
<dbReference type="PANTHER" id="PTHR10996">
    <property type="entry name" value="2-HYDROXYACID DEHYDROGENASE-RELATED"/>
    <property type="match status" value="1"/>
</dbReference>
<dbReference type="CDD" id="cd05301">
    <property type="entry name" value="GDH"/>
    <property type="match status" value="1"/>
</dbReference>
<evidence type="ECO:0000256" key="6">
    <source>
        <dbReference type="ARBA" id="ARBA00066661"/>
    </source>
</evidence>
<dbReference type="PANTHER" id="PTHR10996:SF277">
    <property type="entry name" value="GLYOXYLATE REDUCTASE_HYDROXYPYRUVATE REDUCTASE"/>
    <property type="match status" value="1"/>
</dbReference>
<evidence type="ECO:0000256" key="5">
    <source>
        <dbReference type="ARBA" id="ARBA00061278"/>
    </source>
</evidence>
<dbReference type="PROSITE" id="PS00065">
    <property type="entry name" value="D_2_HYDROXYACID_DH_1"/>
    <property type="match status" value="1"/>
</dbReference>
<feature type="domain" description="D-isomer specific 2-hydroxyacid dehydrogenase NAD-binding" evidence="11">
    <location>
        <begin position="112"/>
        <end position="291"/>
    </location>
</feature>
<dbReference type="InterPro" id="IPR036291">
    <property type="entry name" value="NAD(P)-bd_dom_sf"/>
</dbReference>
<dbReference type="RefSeq" id="WP_145055069.1">
    <property type="nucleotide sequence ID" value="NZ_CP036433.1"/>
</dbReference>
<organism evidence="12 13">
    <name type="scientific">Lignipirellula cremea</name>
    <dbReference type="NCBI Taxonomy" id="2528010"/>
    <lineage>
        <taxon>Bacteria</taxon>
        <taxon>Pseudomonadati</taxon>
        <taxon>Planctomycetota</taxon>
        <taxon>Planctomycetia</taxon>
        <taxon>Pirellulales</taxon>
        <taxon>Pirellulaceae</taxon>
        <taxon>Lignipirellula</taxon>
    </lineage>
</organism>
<evidence type="ECO:0000259" key="10">
    <source>
        <dbReference type="Pfam" id="PF00389"/>
    </source>
</evidence>
<dbReference type="GO" id="GO:0120509">
    <property type="term" value="F:hydroxypyruvate reductase (NADPH) activity"/>
    <property type="evidence" value="ECO:0007669"/>
    <property type="project" value="RHEA"/>
</dbReference>
<evidence type="ECO:0000256" key="7">
    <source>
        <dbReference type="ARBA" id="ARBA00066674"/>
    </source>
</evidence>
<dbReference type="GO" id="GO:0008465">
    <property type="term" value="F:hydroxypyruvate reductase (NADH) activity"/>
    <property type="evidence" value="ECO:0007669"/>
    <property type="project" value="RHEA"/>
</dbReference>
<dbReference type="Pfam" id="PF02826">
    <property type="entry name" value="2-Hacid_dh_C"/>
    <property type="match status" value="1"/>
</dbReference>
<gene>
    <name evidence="12" type="primary">ghrB_2</name>
    <name evidence="12" type="ORF">Pla8534_42580</name>
</gene>
<dbReference type="InterPro" id="IPR006139">
    <property type="entry name" value="D-isomer_2_OHA_DH_cat_dom"/>
</dbReference>
<dbReference type="GO" id="GO:0005829">
    <property type="term" value="C:cytosol"/>
    <property type="evidence" value="ECO:0007669"/>
    <property type="project" value="TreeGrafter"/>
</dbReference>
<evidence type="ECO:0000256" key="4">
    <source>
        <dbReference type="ARBA" id="ARBA00052769"/>
    </source>
</evidence>
<dbReference type="InterPro" id="IPR029753">
    <property type="entry name" value="D-isomer_DH_CS"/>
</dbReference>
<dbReference type="Proteomes" id="UP000317648">
    <property type="component" value="Chromosome"/>
</dbReference>
<comment type="catalytic activity">
    <reaction evidence="3">
        <text>(R)-glycerate + NADP(+) = 3-hydroxypyruvate + NADPH + H(+)</text>
        <dbReference type="Rhea" id="RHEA:18657"/>
        <dbReference type="ChEBI" id="CHEBI:15378"/>
        <dbReference type="ChEBI" id="CHEBI:16659"/>
        <dbReference type="ChEBI" id="CHEBI:17180"/>
        <dbReference type="ChEBI" id="CHEBI:57783"/>
        <dbReference type="ChEBI" id="CHEBI:58349"/>
        <dbReference type="EC" id="1.1.1.81"/>
    </reaction>
</comment>
<name>A0A518DX85_9BACT</name>
<dbReference type="InterPro" id="IPR006140">
    <property type="entry name" value="D-isomer_DH_NAD-bd"/>
</dbReference>
<evidence type="ECO:0000256" key="3">
    <source>
        <dbReference type="ARBA" id="ARBA00052239"/>
    </source>
</evidence>
<evidence type="ECO:0000313" key="13">
    <source>
        <dbReference type="Proteomes" id="UP000317648"/>
    </source>
</evidence>
<dbReference type="InterPro" id="IPR050223">
    <property type="entry name" value="D-isomer_2-hydroxyacid_DH"/>
</dbReference>
<dbReference type="SUPFAM" id="SSF52283">
    <property type="entry name" value="Formate/glycerate dehydrogenase catalytic domain-like"/>
    <property type="match status" value="1"/>
</dbReference>
<evidence type="ECO:0000256" key="8">
    <source>
        <dbReference type="ARBA" id="ARBA00073362"/>
    </source>
</evidence>
<dbReference type="GO" id="GO:0051287">
    <property type="term" value="F:NAD binding"/>
    <property type="evidence" value="ECO:0007669"/>
    <property type="project" value="InterPro"/>
</dbReference>
<evidence type="ECO:0000256" key="9">
    <source>
        <dbReference type="RuleBase" id="RU003719"/>
    </source>
</evidence>
<evidence type="ECO:0000313" key="12">
    <source>
        <dbReference type="EMBL" id="QDU96437.1"/>
    </source>
</evidence>
<dbReference type="EC" id="1.1.1.79" evidence="6"/>
<keyword evidence="13" id="KW-1185">Reference proteome</keyword>
<dbReference type="EC" id="1.1.1.81" evidence="7"/>
<dbReference type="EMBL" id="CP036433">
    <property type="protein sequence ID" value="QDU96437.1"/>
    <property type="molecule type" value="Genomic_DNA"/>
</dbReference>
<evidence type="ECO:0000256" key="2">
    <source>
        <dbReference type="ARBA" id="ARBA00051801"/>
    </source>
</evidence>
<dbReference type="GO" id="GO:0030267">
    <property type="term" value="F:glyoxylate reductase (NADPH) activity"/>
    <property type="evidence" value="ECO:0007669"/>
    <property type="project" value="UniProtKB-EC"/>
</dbReference>
<reference evidence="12 13" key="1">
    <citation type="submission" date="2019-02" db="EMBL/GenBank/DDBJ databases">
        <title>Deep-cultivation of Planctomycetes and their phenomic and genomic characterization uncovers novel biology.</title>
        <authorList>
            <person name="Wiegand S."/>
            <person name="Jogler M."/>
            <person name="Boedeker C."/>
            <person name="Pinto D."/>
            <person name="Vollmers J."/>
            <person name="Rivas-Marin E."/>
            <person name="Kohn T."/>
            <person name="Peeters S.H."/>
            <person name="Heuer A."/>
            <person name="Rast P."/>
            <person name="Oberbeckmann S."/>
            <person name="Bunk B."/>
            <person name="Jeske O."/>
            <person name="Meyerdierks A."/>
            <person name="Storesund J.E."/>
            <person name="Kallscheuer N."/>
            <person name="Luecker S."/>
            <person name="Lage O.M."/>
            <person name="Pohl T."/>
            <person name="Merkel B.J."/>
            <person name="Hornburger P."/>
            <person name="Mueller R.-W."/>
            <person name="Bruemmer F."/>
            <person name="Labrenz M."/>
            <person name="Spormann A.M."/>
            <person name="Op den Camp H."/>
            <person name="Overmann J."/>
            <person name="Amann R."/>
            <person name="Jetten M.S.M."/>
            <person name="Mascher T."/>
            <person name="Medema M.H."/>
            <person name="Devos D.P."/>
            <person name="Kaster A.-K."/>
            <person name="Ovreas L."/>
            <person name="Rohde M."/>
            <person name="Galperin M.Y."/>
            <person name="Jogler C."/>
        </authorList>
    </citation>
    <scope>NUCLEOTIDE SEQUENCE [LARGE SCALE GENOMIC DNA]</scope>
    <source>
        <strain evidence="12 13">Pla85_3_4</strain>
    </source>
</reference>
<comment type="similarity">
    <text evidence="5">Belongs to the D-isomer specific 2-hydroxyacid dehydrogenase family. GhrB subfamily.</text>
</comment>
<dbReference type="PROSITE" id="PS00671">
    <property type="entry name" value="D_2_HYDROXYACID_DH_3"/>
    <property type="match status" value="1"/>
</dbReference>
<evidence type="ECO:0000256" key="1">
    <source>
        <dbReference type="ARBA" id="ARBA00023002"/>
    </source>
</evidence>
<dbReference type="KEGG" id="lcre:Pla8534_42580"/>
<proteinExistence type="inferred from homology"/>
<keyword evidence="12" id="KW-0670">Pyruvate</keyword>
<comment type="catalytic activity">
    <reaction evidence="2">
        <text>(R)-glycerate + NAD(+) = 3-hydroxypyruvate + NADH + H(+)</text>
        <dbReference type="Rhea" id="RHEA:17905"/>
        <dbReference type="ChEBI" id="CHEBI:15378"/>
        <dbReference type="ChEBI" id="CHEBI:16659"/>
        <dbReference type="ChEBI" id="CHEBI:17180"/>
        <dbReference type="ChEBI" id="CHEBI:57540"/>
        <dbReference type="ChEBI" id="CHEBI:57945"/>
        <dbReference type="EC" id="1.1.1.81"/>
    </reaction>
</comment>
<protein>
    <recommendedName>
        <fullName evidence="8">Glyoxylate/hydroxypyruvate reductase B</fullName>
        <ecNumber evidence="6">1.1.1.79</ecNumber>
        <ecNumber evidence="7">1.1.1.81</ecNumber>
    </recommendedName>
</protein>
<dbReference type="FunFam" id="3.40.50.720:FF:000026">
    <property type="entry name" value="Glyoxylate/hydroxypyruvate reductase B"/>
    <property type="match status" value="1"/>
</dbReference>
<sequence>MSDQLKVFVTREIPAAGLDKVTSGSDAEVWREPLPPSREVLLQKVQGCHGLLTLLTEKVDAELFDAAGPQLKVVSNFAVGYNNIDIEEATRRGIKVGNTPNVLTDATADMAMALMLAAGRRIVEGQDYIRDKKWKTWEPLGHIGADLWERTVGIVGMGRIGSAFARRCHGGWNMRVLYHNTSPNEQVEKELGAQLVDMDTLLAESDFVSVHANMNPDTVGMFNAEAFKKMKSTAVFVNTSRGPLVDQKALYDALKNGEIFAAGLDVTDPEPIPLDDPLLTLSNCVIAPHIASGTLSSRNAMAEIAADNLLQGIAGQPLRCWVNQGS</sequence>
<dbReference type="OrthoDB" id="277029at2"/>
<accession>A0A518DX85</accession>
<dbReference type="SUPFAM" id="SSF51735">
    <property type="entry name" value="NAD(P)-binding Rossmann-fold domains"/>
    <property type="match status" value="1"/>
</dbReference>
<dbReference type="AlphaFoldDB" id="A0A518DX85"/>
<comment type="catalytic activity">
    <reaction evidence="4">
        <text>glycolate + NADP(+) = glyoxylate + NADPH + H(+)</text>
        <dbReference type="Rhea" id="RHEA:10992"/>
        <dbReference type="ChEBI" id="CHEBI:15378"/>
        <dbReference type="ChEBI" id="CHEBI:29805"/>
        <dbReference type="ChEBI" id="CHEBI:36655"/>
        <dbReference type="ChEBI" id="CHEBI:57783"/>
        <dbReference type="ChEBI" id="CHEBI:58349"/>
        <dbReference type="EC" id="1.1.1.79"/>
    </reaction>
</comment>
<keyword evidence="1 9" id="KW-0560">Oxidoreductase</keyword>